<evidence type="ECO:0000256" key="6">
    <source>
        <dbReference type="ARBA" id="ARBA00023049"/>
    </source>
</evidence>
<keyword evidence="11" id="KW-1185">Reference proteome</keyword>
<name>A0AAW9S7B0_9BACT</name>
<evidence type="ECO:0000256" key="8">
    <source>
        <dbReference type="SAM" id="SignalP"/>
    </source>
</evidence>
<comment type="similarity">
    <text evidence="2 7">Belongs to the peptidase M14 family.</text>
</comment>
<evidence type="ECO:0000256" key="3">
    <source>
        <dbReference type="ARBA" id="ARBA00022670"/>
    </source>
</evidence>
<dbReference type="GO" id="GO:0004181">
    <property type="term" value="F:metallocarboxypeptidase activity"/>
    <property type="evidence" value="ECO:0007669"/>
    <property type="project" value="InterPro"/>
</dbReference>
<evidence type="ECO:0000256" key="5">
    <source>
        <dbReference type="ARBA" id="ARBA00022833"/>
    </source>
</evidence>
<keyword evidence="5" id="KW-0862">Zinc</keyword>
<dbReference type="PANTHER" id="PTHR11705:SF143">
    <property type="entry name" value="SLL0236 PROTEIN"/>
    <property type="match status" value="1"/>
</dbReference>
<keyword evidence="8" id="KW-0732">Signal</keyword>
<evidence type="ECO:0000256" key="4">
    <source>
        <dbReference type="ARBA" id="ARBA00022801"/>
    </source>
</evidence>
<keyword evidence="3" id="KW-0645">Protease</keyword>
<dbReference type="CDD" id="cd06238">
    <property type="entry name" value="M14-like"/>
    <property type="match status" value="1"/>
</dbReference>
<protein>
    <submittedName>
        <fullName evidence="10">M14 metallopeptidase family protein</fullName>
    </submittedName>
</protein>
<dbReference type="InterPro" id="IPR000834">
    <property type="entry name" value="Peptidase_M14"/>
</dbReference>
<dbReference type="InterPro" id="IPR029062">
    <property type="entry name" value="Class_I_gatase-like"/>
</dbReference>
<reference evidence="10 11" key="1">
    <citation type="submission" date="2024-04" db="EMBL/GenBank/DDBJ databases">
        <title>Novel genus in family Flammeovirgaceae.</title>
        <authorList>
            <person name="Nguyen T.H."/>
            <person name="Vuong T.Q."/>
            <person name="Le H."/>
            <person name="Kim S.-G."/>
        </authorList>
    </citation>
    <scope>NUCLEOTIDE SEQUENCE [LARGE SCALE GENOMIC DNA]</scope>
    <source>
        <strain evidence="10 11">JCM 23209</strain>
    </source>
</reference>
<dbReference type="GO" id="GO:0006508">
    <property type="term" value="P:proteolysis"/>
    <property type="evidence" value="ECO:0007669"/>
    <property type="project" value="UniProtKB-KW"/>
</dbReference>
<dbReference type="Proteomes" id="UP001403385">
    <property type="component" value="Unassembled WGS sequence"/>
</dbReference>
<keyword evidence="4" id="KW-0378">Hydrolase</keyword>
<feature type="signal peptide" evidence="8">
    <location>
        <begin position="1"/>
        <end position="29"/>
    </location>
</feature>
<evidence type="ECO:0000256" key="2">
    <source>
        <dbReference type="ARBA" id="ARBA00005988"/>
    </source>
</evidence>
<evidence type="ECO:0000313" key="11">
    <source>
        <dbReference type="Proteomes" id="UP001403385"/>
    </source>
</evidence>
<dbReference type="AlphaFoldDB" id="A0AAW9S7B0"/>
<dbReference type="GO" id="GO:0005615">
    <property type="term" value="C:extracellular space"/>
    <property type="evidence" value="ECO:0007669"/>
    <property type="project" value="TreeGrafter"/>
</dbReference>
<dbReference type="PROSITE" id="PS52035">
    <property type="entry name" value="PEPTIDASE_M14"/>
    <property type="match status" value="1"/>
</dbReference>
<feature type="chain" id="PRO_5043387473" evidence="8">
    <location>
        <begin position="30"/>
        <end position="864"/>
    </location>
</feature>
<dbReference type="Gene3D" id="3.40.630.10">
    <property type="entry name" value="Zn peptidases"/>
    <property type="match status" value="1"/>
</dbReference>
<evidence type="ECO:0000256" key="7">
    <source>
        <dbReference type="PROSITE-ProRule" id="PRU01379"/>
    </source>
</evidence>
<evidence type="ECO:0000256" key="1">
    <source>
        <dbReference type="ARBA" id="ARBA00001947"/>
    </source>
</evidence>
<dbReference type="SUPFAM" id="SSF52317">
    <property type="entry name" value="Class I glutamine amidotransferase-like"/>
    <property type="match status" value="1"/>
</dbReference>
<comment type="caution">
    <text evidence="10">The sequence shown here is derived from an EMBL/GenBank/DDBJ whole genome shotgun (WGS) entry which is preliminary data.</text>
</comment>
<proteinExistence type="inferred from homology"/>
<keyword evidence="6" id="KW-0482">Metalloprotease</keyword>
<dbReference type="EMBL" id="JBDKWZ010000001">
    <property type="protein sequence ID" value="MEN7546821.1"/>
    <property type="molecule type" value="Genomic_DNA"/>
</dbReference>
<evidence type="ECO:0000259" key="9">
    <source>
        <dbReference type="PROSITE" id="PS52035"/>
    </source>
</evidence>
<dbReference type="SUPFAM" id="SSF53187">
    <property type="entry name" value="Zn-dependent exopeptidases"/>
    <property type="match status" value="1"/>
</dbReference>
<dbReference type="Pfam" id="PF00246">
    <property type="entry name" value="Peptidase_M14"/>
    <property type="match status" value="1"/>
</dbReference>
<dbReference type="RefSeq" id="WP_346819602.1">
    <property type="nucleotide sequence ID" value="NZ_JBDKWZ010000001.1"/>
</dbReference>
<dbReference type="SMART" id="SM00631">
    <property type="entry name" value="Zn_pept"/>
    <property type="match status" value="1"/>
</dbReference>
<evidence type="ECO:0000313" key="10">
    <source>
        <dbReference type="EMBL" id="MEN7546821.1"/>
    </source>
</evidence>
<organism evidence="10 11">
    <name type="scientific">Rapidithrix thailandica</name>
    <dbReference type="NCBI Taxonomy" id="413964"/>
    <lineage>
        <taxon>Bacteria</taxon>
        <taxon>Pseudomonadati</taxon>
        <taxon>Bacteroidota</taxon>
        <taxon>Cytophagia</taxon>
        <taxon>Cytophagales</taxon>
        <taxon>Flammeovirgaceae</taxon>
        <taxon>Rapidithrix</taxon>
    </lineage>
</organism>
<sequence length="864" mass="97231">MNYPKQLMKKGYGLAILFWLCGLSTFAQPQVTSILPDDTEYDPNIPTPASYLGYEVGEWHVTHDQLVGYMRLLAERSDRVQLEVIGKTYEQRPLLLLTVTSPKNQQNIEQIRKEHIALTDPEASGKLATGEMPAVVWMGYSVHGNEASGGNASLLVLYHLAAAKSTEVEEWLDKMVILLDPCLNPDGFQRFASWVNMHKSYTPVTSPASREFNEVWPGGRTNHYWFDLNRDWLPVQLPESQARIKKFQEWRPNILTDHHEMGSNATFFFQPGIPSRTNPLTPEQNTELTGQIGEFHAKALDGIGSLYFTRESYDDFYYGKGSTYPDVQGAIGILFEQASSRGHLRQTTNGLLSFPFAVKNQFTVSLSTLQAAASMRKELLDYQKEFYTDAQKESEKASTKAYVFGHAHDKARLYHFVDMLKRHQINVYQAASDMEIQGQTVEKSSAYVVPMAQPQSRLIKAMFETIHAYNDSLFYDVSTWTLPLAFGLNYKKVNGGDFSKNSLGEKINQAVFPKGKMIGDNSLVGYAIEWDGYYAPRALNRLLEAGIKVKVAEKEFIQQIQGLRKKFTYGTLAIPIGIQNVSKDSVKSVLTSITKQDGLDVYALPQGLAQEGVDWGSNSFRLVRQPKVLLVIGQGASSYESGEVWHLLDQRYHMPVTLVEQQEIDRIDWEAYNVMVLANGSFGSLPLPQLQNWIRKGGTLIATKRAAKWAAQQGLTDIEFRNKEDNQNKETEHSYASLSANEGAQKIGGAIFETEIDTTHPLAFGYRDKRLVVFRNSTLFAECRENPYANPVKYTDSPLLSGYISKDNLETLKSTAGVMVNAYGSGRIISMVDNPNFRAFWLGTNKLFANAVFFGNLINYRSAR</sequence>
<dbReference type="PANTHER" id="PTHR11705">
    <property type="entry name" value="PROTEASE FAMILY M14 CARBOXYPEPTIDASE A,B"/>
    <property type="match status" value="1"/>
</dbReference>
<comment type="caution">
    <text evidence="7">Lacks conserved residue(s) required for the propagation of feature annotation.</text>
</comment>
<dbReference type="GO" id="GO:0008270">
    <property type="term" value="F:zinc ion binding"/>
    <property type="evidence" value="ECO:0007669"/>
    <property type="project" value="InterPro"/>
</dbReference>
<comment type="cofactor">
    <cofactor evidence="1">
        <name>Zn(2+)</name>
        <dbReference type="ChEBI" id="CHEBI:29105"/>
    </cofactor>
</comment>
<feature type="domain" description="Peptidase M14" evidence="9">
    <location>
        <begin position="59"/>
        <end position="387"/>
    </location>
</feature>
<accession>A0AAW9S7B0</accession>
<gene>
    <name evidence="10" type="ORF">AAG747_02800</name>
</gene>